<keyword evidence="3" id="KW-0949">S-adenosyl-L-methionine</keyword>
<dbReference type="STRING" id="1328760.A0A165HEY3"/>
<dbReference type="Gene3D" id="1.10.10.10">
    <property type="entry name" value="Winged helix-like DNA-binding domain superfamily/Winged helix DNA-binding domain"/>
    <property type="match status" value="1"/>
</dbReference>
<dbReference type="GO" id="GO:0046983">
    <property type="term" value="F:protein dimerization activity"/>
    <property type="evidence" value="ECO:0007669"/>
    <property type="project" value="InterPro"/>
</dbReference>
<dbReference type="SUPFAM" id="SSF46785">
    <property type="entry name" value="Winged helix' DNA-binding domain"/>
    <property type="match status" value="1"/>
</dbReference>
<dbReference type="AlphaFoldDB" id="A0A165HEY3"/>
<dbReference type="SUPFAM" id="SSF53335">
    <property type="entry name" value="S-adenosyl-L-methionine-dependent methyltransferases"/>
    <property type="match status" value="1"/>
</dbReference>
<evidence type="ECO:0000259" key="6">
    <source>
        <dbReference type="Pfam" id="PF08100"/>
    </source>
</evidence>
<dbReference type="InParanoid" id="A0A165HEY3"/>
<dbReference type="GeneID" id="28900126"/>
<reference evidence="7 8" key="1">
    <citation type="journal article" date="2016" name="Fungal Biol.">
        <title>The genome of Xylona heveae provides a window into fungal endophytism.</title>
        <authorList>
            <person name="Gazis R."/>
            <person name="Kuo A."/>
            <person name="Riley R."/>
            <person name="LaButti K."/>
            <person name="Lipzen A."/>
            <person name="Lin J."/>
            <person name="Amirebrahimi M."/>
            <person name="Hesse C.N."/>
            <person name="Spatafora J.W."/>
            <person name="Henrissat B."/>
            <person name="Hainaut M."/>
            <person name="Grigoriev I.V."/>
            <person name="Hibbett D.S."/>
        </authorList>
    </citation>
    <scope>NUCLEOTIDE SEQUENCE [LARGE SCALE GENOMIC DNA]</scope>
    <source>
        <strain evidence="7 8">TC161</strain>
    </source>
</reference>
<feature type="active site" description="Proton acceptor" evidence="4">
    <location>
        <position position="315"/>
    </location>
</feature>
<dbReference type="EMBL" id="KV407457">
    <property type="protein sequence ID" value="KZF23410.1"/>
    <property type="molecule type" value="Genomic_DNA"/>
</dbReference>
<dbReference type="OMA" id="RTEENWY"/>
<evidence type="ECO:0000256" key="1">
    <source>
        <dbReference type="ARBA" id="ARBA00022603"/>
    </source>
</evidence>
<dbReference type="InterPro" id="IPR001077">
    <property type="entry name" value="COMT_C"/>
</dbReference>
<keyword evidence="8" id="KW-1185">Reference proteome</keyword>
<dbReference type="RefSeq" id="XP_018188965.1">
    <property type="nucleotide sequence ID" value="XM_018334989.1"/>
</dbReference>
<evidence type="ECO:0000256" key="4">
    <source>
        <dbReference type="PIRSR" id="PIRSR005739-1"/>
    </source>
</evidence>
<dbReference type="PANTHER" id="PTHR43712">
    <property type="entry name" value="PUTATIVE (AFU_ORTHOLOGUE AFUA_4G14580)-RELATED"/>
    <property type="match status" value="1"/>
</dbReference>
<evidence type="ECO:0000256" key="3">
    <source>
        <dbReference type="ARBA" id="ARBA00022691"/>
    </source>
</evidence>
<dbReference type="InterPro" id="IPR029063">
    <property type="entry name" value="SAM-dependent_MTases_sf"/>
</dbReference>
<dbReference type="OrthoDB" id="1535081at2759"/>
<evidence type="ECO:0000259" key="5">
    <source>
        <dbReference type="Pfam" id="PF00891"/>
    </source>
</evidence>
<evidence type="ECO:0000256" key="2">
    <source>
        <dbReference type="ARBA" id="ARBA00022679"/>
    </source>
</evidence>
<dbReference type="GO" id="GO:0008171">
    <property type="term" value="F:O-methyltransferase activity"/>
    <property type="evidence" value="ECO:0007669"/>
    <property type="project" value="InterPro"/>
</dbReference>
<name>A0A165HEY3_XYLHT</name>
<dbReference type="Proteomes" id="UP000076632">
    <property type="component" value="Unassembled WGS sequence"/>
</dbReference>
<dbReference type="PIRSF" id="PIRSF005739">
    <property type="entry name" value="O-mtase"/>
    <property type="match status" value="1"/>
</dbReference>
<dbReference type="Gene3D" id="3.40.50.150">
    <property type="entry name" value="Vaccinia Virus protein VP39"/>
    <property type="match status" value="1"/>
</dbReference>
<feature type="domain" description="O-methyltransferase C-terminal" evidence="5">
    <location>
        <begin position="173"/>
        <end position="386"/>
    </location>
</feature>
<dbReference type="InterPro" id="IPR012967">
    <property type="entry name" value="COMT_dimerisation"/>
</dbReference>
<proteinExistence type="predicted"/>
<accession>A0A165HEY3</accession>
<organism evidence="7 8">
    <name type="scientific">Xylona heveae (strain CBS 132557 / TC161)</name>
    <dbReference type="NCBI Taxonomy" id="1328760"/>
    <lineage>
        <taxon>Eukaryota</taxon>
        <taxon>Fungi</taxon>
        <taxon>Dikarya</taxon>
        <taxon>Ascomycota</taxon>
        <taxon>Pezizomycotina</taxon>
        <taxon>Xylonomycetes</taxon>
        <taxon>Xylonales</taxon>
        <taxon>Xylonaceae</taxon>
        <taxon>Xylona</taxon>
    </lineage>
</organism>
<keyword evidence="2 7" id="KW-0808">Transferase</keyword>
<dbReference type="Pfam" id="PF00891">
    <property type="entry name" value="Methyltransf_2"/>
    <property type="match status" value="1"/>
</dbReference>
<dbReference type="Pfam" id="PF08100">
    <property type="entry name" value="Dimerisation"/>
    <property type="match status" value="1"/>
</dbReference>
<evidence type="ECO:0000313" key="8">
    <source>
        <dbReference type="Proteomes" id="UP000076632"/>
    </source>
</evidence>
<protein>
    <submittedName>
        <fullName evidence="7">S-adenosyl-L-methionine-dependent methyltransferase</fullName>
    </submittedName>
</protein>
<keyword evidence="1 7" id="KW-0489">Methyltransferase</keyword>
<dbReference type="PANTHER" id="PTHR43712:SF1">
    <property type="entry name" value="HYPOTHETICAL O-METHYLTRANSFERASE (EUROFUNG)-RELATED"/>
    <property type="match status" value="1"/>
</dbReference>
<dbReference type="InterPro" id="IPR036390">
    <property type="entry name" value="WH_DNA-bd_sf"/>
</dbReference>
<dbReference type="PROSITE" id="PS51683">
    <property type="entry name" value="SAM_OMT_II"/>
    <property type="match status" value="1"/>
</dbReference>
<evidence type="ECO:0000313" key="7">
    <source>
        <dbReference type="EMBL" id="KZF23410.1"/>
    </source>
</evidence>
<dbReference type="InterPro" id="IPR036388">
    <property type="entry name" value="WH-like_DNA-bd_sf"/>
</dbReference>
<dbReference type="GO" id="GO:0032259">
    <property type="term" value="P:methylation"/>
    <property type="evidence" value="ECO:0007669"/>
    <property type="project" value="UniProtKB-KW"/>
</dbReference>
<dbReference type="InterPro" id="IPR016461">
    <property type="entry name" value="COMT-like"/>
</dbReference>
<feature type="domain" description="O-methyltransferase dimerisation" evidence="6">
    <location>
        <begin position="64"/>
        <end position="139"/>
    </location>
</feature>
<gene>
    <name evidence="7" type="ORF">L228DRAFT_267417</name>
</gene>
<sequence>MEAPRARSDIAARVQDLASQLFDAAKAYQSAPGEPDQNVRRQISITARQIASLTEDPMQDALRLSSEMVLMVALRSLMTIGVFENMPSEGSIAPAELAYRTGAEEALLIRLMRVPVSMGVFEQTPENHYARTSKTESYLGSAGSMFETMMDNFLAIMVKFPKYLEHFGFKEPVSQTESPVCFAENALGEDPWSVISKDPKRIANFNKTMQAQDSSMPMIGIYDFSNLLRNADVSSNPDRPLFVDVGGNRGHVIKAVLETYPEFSAPRMVLQDRPVVIQEVEELGELPGVVKMAHNFLDPQPVKGAVAYYFRRIMHDWSDADCRTILKQIAAVMAPDSKVLISETIVPEKCDGPNLMAAWMDLVIMSLGGKERTEENWYRLVQSAGLRITKICRAAIGPQAVIEAQLA</sequence>